<reference evidence="2" key="1">
    <citation type="submission" date="2010-05" db="EMBL/GenBank/DDBJ databases">
        <authorList>
            <person name="Muzny D."/>
            <person name="Qin X."/>
            <person name="Buhay C."/>
            <person name="Dugan-Rocha S."/>
            <person name="Ding Y."/>
            <person name="Chen G."/>
            <person name="Hawes A."/>
            <person name="Holder M."/>
            <person name="Jhangiani S."/>
            <person name="Johnson A."/>
            <person name="Khan Z."/>
            <person name="Li Z."/>
            <person name="Liu W."/>
            <person name="Liu X."/>
            <person name="Perez L."/>
            <person name="Shen H."/>
            <person name="Wang Q."/>
            <person name="Watt J."/>
            <person name="Xi L."/>
            <person name="Xin Y."/>
            <person name="Zhou J."/>
            <person name="Deng J."/>
            <person name="Jiang H."/>
            <person name="Liu Y."/>
            <person name="Qu J."/>
            <person name="Song X.-Z."/>
            <person name="Zhang L."/>
            <person name="Villasana D."/>
            <person name="Johnson A."/>
            <person name="Liu J."/>
            <person name="Liyanage D."/>
            <person name="Lorensuhewa L."/>
            <person name="Robinson T."/>
            <person name="Song A."/>
            <person name="Song B.-B."/>
            <person name="Dinh H."/>
            <person name="Thornton R."/>
            <person name="Coyle M."/>
            <person name="Francisco L."/>
            <person name="Jackson L."/>
            <person name="Javaid M."/>
            <person name="Korchina V."/>
            <person name="Kovar C."/>
            <person name="Mata R."/>
            <person name="Mathew T."/>
            <person name="Ngo R."/>
            <person name="Nguyen L."/>
            <person name="Nguyen N."/>
            <person name="Okwuonu G."/>
            <person name="Ongeri F."/>
            <person name="Pham C."/>
            <person name="Simmons D."/>
            <person name="Wilczek-Boney K."/>
            <person name="Hale W."/>
            <person name="Jakkamsetti A."/>
            <person name="Pham P."/>
            <person name="Ruth R."/>
            <person name="San Lucas F."/>
            <person name="Warren J."/>
            <person name="Zhang J."/>
            <person name="Zhao Z."/>
            <person name="Zhou C."/>
            <person name="Zhu D."/>
            <person name="Lee S."/>
            <person name="Bess C."/>
            <person name="Blankenburg K."/>
            <person name="Forbes L."/>
            <person name="Fu Q."/>
            <person name="Gubbala S."/>
            <person name="Hirani K."/>
            <person name="Jayaseelan J.C."/>
            <person name="Lara F."/>
            <person name="Munidasa M."/>
            <person name="Palculict T."/>
            <person name="Patil S."/>
            <person name="Pu L.-L."/>
            <person name="Saada N."/>
            <person name="Tang L."/>
            <person name="Weissenberger G."/>
            <person name="Zhu Y."/>
            <person name="Hemphill L."/>
            <person name="Shang Y."/>
            <person name="Youmans B."/>
            <person name="Ayvaz T."/>
            <person name="Ross M."/>
            <person name="Santibanez J."/>
            <person name="Aqrawi P."/>
            <person name="Gross S."/>
            <person name="Joshi V."/>
            <person name="Fowler G."/>
            <person name="Nazareth L."/>
            <person name="Reid J."/>
            <person name="Worley K."/>
            <person name="Petrosino J."/>
            <person name="Highlander S."/>
            <person name="Gibbs R."/>
        </authorList>
    </citation>
    <scope>NUCLEOTIDE SEQUENCE [LARGE SCALE GENOMIC DNA]</scope>
    <source>
        <strain evidence="2">ATCC 53516</strain>
    </source>
</reference>
<protein>
    <submittedName>
        <fullName evidence="2">Prepilin-type cleavage/methylation N-terminal domain protein</fullName>
    </submittedName>
</protein>
<dbReference type="Proteomes" id="UP000004063">
    <property type="component" value="Chromosome"/>
</dbReference>
<dbReference type="PROSITE" id="PS00409">
    <property type="entry name" value="PROKAR_NTER_METHYL"/>
    <property type="match status" value="1"/>
</dbReference>
<feature type="transmembrane region" description="Helical" evidence="1">
    <location>
        <begin position="12"/>
        <end position="34"/>
    </location>
</feature>
<dbReference type="HOGENOM" id="CLU_1560676_0_0_9"/>
<organism evidence="2">
    <name type="scientific">Finegoldia magna ATCC 53516</name>
    <dbReference type="NCBI Taxonomy" id="525282"/>
    <lineage>
        <taxon>Bacteria</taxon>
        <taxon>Bacillati</taxon>
        <taxon>Bacillota</taxon>
        <taxon>Tissierellia</taxon>
        <taxon>Tissierellales</taxon>
        <taxon>Peptoniphilaceae</taxon>
        <taxon>Finegoldia</taxon>
    </lineage>
</organism>
<evidence type="ECO:0000313" key="2">
    <source>
        <dbReference type="EMBL" id="EFH93493.1"/>
    </source>
</evidence>
<name>D6S9L5_FINMA</name>
<dbReference type="STRING" id="525282.HMPREF0391_11151"/>
<dbReference type="InterPro" id="IPR012902">
    <property type="entry name" value="N_methyl_site"/>
</dbReference>
<dbReference type="OrthoDB" id="1654726at2"/>
<keyword evidence="1" id="KW-1133">Transmembrane helix</keyword>
<sequence length="171" mass="20006">MCHFTKKSRGFTLLEVMVSLFIFSVVLGVIFLSFKTNFTIMQSSANLKNDVDDVDHCAYYIKNEIEKSMSVITERPNWTHFDRSMGFVLVKYIDKKQNYVYFTKEDGKIIRYAFTDPNSFDELKQHGPNGRITQNKLKDNADDFTFSQDDNYIYLQENGKKLVVYIGDKIK</sequence>
<comment type="caution">
    <text evidence="2">The sequence shown here is derived from an EMBL/GenBank/DDBJ whole genome shotgun (WGS) entry which is preliminary data.</text>
</comment>
<keyword evidence="1" id="KW-0812">Transmembrane</keyword>
<dbReference type="RefSeq" id="WP_002835973.1">
    <property type="nucleotide sequence ID" value="NZ_CM000955.1"/>
</dbReference>
<dbReference type="eggNOG" id="COG4795">
    <property type="taxonomic scope" value="Bacteria"/>
</dbReference>
<dbReference type="NCBIfam" id="TIGR02532">
    <property type="entry name" value="IV_pilin_GFxxxE"/>
    <property type="match status" value="1"/>
</dbReference>
<dbReference type="AlphaFoldDB" id="D6S9L5"/>
<dbReference type="Pfam" id="PF07963">
    <property type="entry name" value="N_methyl"/>
    <property type="match status" value="1"/>
</dbReference>
<evidence type="ECO:0000256" key="1">
    <source>
        <dbReference type="SAM" id="Phobius"/>
    </source>
</evidence>
<accession>D6S9L5</accession>
<keyword evidence="1" id="KW-0472">Membrane</keyword>
<gene>
    <name evidence="2" type="ORF">HMPREF0391_11151</name>
</gene>
<proteinExistence type="predicted"/>
<dbReference type="EMBL" id="ACHM02000002">
    <property type="protein sequence ID" value="EFH93493.1"/>
    <property type="molecule type" value="Genomic_DNA"/>
</dbReference>